<dbReference type="SUPFAM" id="SSF88713">
    <property type="entry name" value="Glycoside hydrolase/deacetylase"/>
    <property type="match status" value="1"/>
</dbReference>
<dbReference type="GO" id="GO:0005975">
    <property type="term" value="P:carbohydrate metabolic process"/>
    <property type="evidence" value="ECO:0007669"/>
    <property type="project" value="InterPro"/>
</dbReference>
<dbReference type="InterPro" id="IPR011330">
    <property type="entry name" value="Glyco_hydro/deAcase_b/a-brl"/>
</dbReference>
<dbReference type="PANTHER" id="PTHR34216:SF3">
    <property type="entry name" value="POLY-BETA-1,6-N-ACETYL-D-GLUCOSAMINE N-DEACETYLASE"/>
    <property type="match status" value="1"/>
</dbReference>
<dbReference type="CDD" id="cd10918">
    <property type="entry name" value="CE4_NodB_like_5s_6s"/>
    <property type="match status" value="1"/>
</dbReference>
<dbReference type="Gene3D" id="3.20.20.370">
    <property type="entry name" value="Glycoside hydrolase/deacetylase"/>
    <property type="match status" value="1"/>
</dbReference>
<dbReference type="EMBL" id="CP001661">
    <property type="protein sequence ID" value="ACT18508.1"/>
    <property type="molecule type" value="Genomic_DNA"/>
</dbReference>
<keyword evidence="2" id="KW-0732">Signal</keyword>
<protein>
    <submittedName>
        <fullName evidence="4">Polysaccharide deacetylase</fullName>
    </submittedName>
</protein>
<reference evidence="4" key="1">
    <citation type="submission" date="2009-07" db="EMBL/GenBank/DDBJ databases">
        <title>Complete sequence of Geobacter sp. M21.</title>
        <authorList>
            <consortium name="US DOE Joint Genome Institute"/>
            <person name="Lucas S."/>
            <person name="Copeland A."/>
            <person name="Lapidus A."/>
            <person name="Glavina del Rio T."/>
            <person name="Dalin E."/>
            <person name="Tice H."/>
            <person name="Bruce D."/>
            <person name="Goodwin L."/>
            <person name="Pitluck S."/>
            <person name="Saunders E."/>
            <person name="Brettin T."/>
            <person name="Detter J.C."/>
            <person name="Han C."/>
            <person name="Larimer F."/>
            <person name="Land M."/>
            <person name="Hauser L."/>
            <person name="Kyrpides N."/>
            <person name="Ovchinnikova G."/>
            <person name="Lovley D."/>
        </authorList>
    </citation>
    <scope>NUCLEOTIDE SEQUENCE [LARGE SCALE GENOMIC DNA]</scope>
    <source>
        <strain evidence="4">M21</strain>
    </source>
</reference>
<dbReference type="AlphaFoldDB" id="C6DZW4"/>
<dbReference type="PANTHER" id="PTHR34216">
    <property type="match status" value="1"/>
</dbReference>
<dbReference type="GO" id="GO:0016810">
    <property type="term" value="F:hydrolase activity, acting on carbon-nitrogen (but not peptide) bonds"/>
    <property type="evidence" value="ECO:0007669"/>
    <property type="project" value="InterPro"/>
</dbReference>
<evidence type="ECO:0000256" key="2">
    <source>
        <dbReference type="ARBA" id="ARBA00022729"/>
    </source>
</evidence>
<dbReference type="Pfam" id="PF01522">
    <property type="entry name" value="Polysacc_deac_1"/>
    <property type="match status" value="1"/>
</dbReference>
<dbReference type="STRING" id="443144.GM21_2465"/>
<dbReference type="InterPro" id="IPR051398">
    <property type="entry name" value="Polysacch_Deacetylase"/>
</dbReference>
<evidence type="ECO:0000313" key="4">
    <source>
        <dbReference type="EMBL" id="ACT18508.1"/>
    </source>
</evidence>
<dbReference type="InterPro" id="IPR002509">
    <property type="entry name" value="NODB_dom"/>
</dbReference>
<comment type="subcellular location">
    <subcellularLocation>
        <location evidence="1">Secreted</location>
    </subcellularLocation>
</comment>
<organism evidence="4">
    <name type="scientific">Geobacter sp. (strain M21)</name>
    <dbReference type="NCBI Taxonomy" id="443144"/>
    <lineage>
        <taxon>Bacteria</taxon>
        <taxon>Pseudomonadati</taxon>
        <taxon>Thermodesulfobacteriota</taxon>
        <taxon>Desulfuromonadia</taxon>
        <taxon>Geobacterales</taxon>
        <taxon>Geobacteraceae</taxon>
        <taxon>Geobacter</taxon>
    </lineage>
</organism>
<dbReference type="GO" id="GO:0005576">
    <property type="term" value="C:extracellular region"/>
    <property type="evidence" value="ECO:0007669"/>
    <property type="project" value="UniProtKB-SubCell"/>
</dbReference>
<proteinExistence type="predicted"/>
<dbReference type="OrthoDB" id="9776235at2"/>
<sequence>MERPSLKERVKTGAICLLARCRVDRFFRFLNRNKLLVVMYHGITAQQSSLPVWTQLPVRVFRGQLEFLREHYRVVSLSDVVAAVEGKRALPERAALITFDDGIRNNFSVAFPHLVELGLPASIFLTVDLVGSRDMLWFDELYLLMQEGMRLGIQLDLMGEAANGCYRNRDLWQAYQLCVESVKHAGAATRDSFIERLRSQVPLDKGPWLEDFGLLDWEEVDEMRRSGLISFGVHTATHRILSELQEHELVAEVAQAREKMISRTGEDVTSFCYPNGRPGEDFDRRHQQFLRDCGYRCAFTTKDELFDWRSGEPMGIGRVPAGNDCSSEPDYFSLNTSGAVNFLKRLAG</sequence>
<dbReference type="eggNOG" id="COG0726">
    <property type="taxonomic scope" value="Bacteria"/>
</dbReference>
<accession>C6DZW4</accession>
<dbReference type="KEGG" id="gem:GM21_2465"/>
<name>C6DZW4_GEOSM</name>
<gene>
    <name evidence="4" type="ordered locus">GM21_2465</name>
</gene>
<evidence type="ECO:0000256" key="1">
    <source>
        <dbReference type="ARBA" id="ARBA00004613"/>
    </source>
</evidence>
<evidence type="ECO:0000259" key="3">
    <source>
        <dbReference type="Pfam" id="PF01522"/>
    </source>
</evidence>
<dbReference type="HOGENOM" id="CLU_030024_1_1_7"/>
<feature type="domain" description="NodB homology" evidence="3">
    <location>
        <begin position="212"/>
        <end position="297"/>
    </location>
</feature>